<dbReference type="Pfam" id="PF02049">
    <property type="entry name" value="FliE"/>
    <property type="match status" value="1"/>
</dbReference>
<evidence type="ECO:0000313" key="7">
    <source>
        <dbReference type="Proteomes" id="UP000627781"/>
    </source>
</evidence>
<dbReference type="HAMAP" id="MF_00724">
    <property type="entry name" value="FliE"/>
    <property type="match status" value="1"/>
</dbReference>
<dbReference type="PANTHER" id="PTHR34653:SF1">
    <property type="entry name" value="FLAGELLAR HOOK-BASAL BODY COMPLEX PROTEIN FLIE"/>
    <property type="match status" value="1"/>
</dbReference>
<reference evidence="6 7" key="1">
    <citation type="submission" date="2020-08" db="EMBL/GenBank/DDBJ databases">
        <title>A Genomic Blueprint of the Chicken Gut Microbiome.</title>
        <authorList>
            <person name="Gilroy R."/>
            <person name="Ravi A."/>
            <person name="Getino M."/>
            <person name="Pursley I."/>
            <person name="Horton D.L."/>
            <person name="Alikhan N.-F."/>
            <person name="Baker D."/>
            <person name="Gharbi K."/>
            <person name="Hall N."/>
            <person name="Watson M."/>
            <person name="Adriaenssens E.M."/>
            <person name="Foster-Nyarko E."/>
            <person name="Jarju S."/>
            <person name="Secka A."/>
            <person name="Antonio M."/>
            <person name="Oren A."/>
            <person name="Chaudhuri R."/>
            <person name="La Ragione R.M."/>
            <person name="Hildebrand F."/>
            <person name="Pallen M.J."/>
        </authorList>
    </citation>
    <scope>NUCLEOTIDE SEQUENCE [LARGE SCALE GENOMIC DNA]</scope>
    <source>
        <strain evidence="6 7">Sa3CVN1</strain>
    </source>
</reference>
<evidence type="ECO:0000256" key="3">
    <source>
        <dbReference type="ARBA" id="ARBA00023143"/>
    </source>
</evidence>
<dbReference type="InterPro" id="IPR001624">
    <property type="entry name" value="FliE"/>
</dbReference>
<comment type="subcellular location">
    <subcellularLocation>
        <location evidence="1 4">Bacterial flagellum basal body</location>
    </subcellularLocation>
</comment>
<evidence type="ECO:0000256" key="5">
    <source>
        <dbReference type="NCBIfam" id="TIGR00205"/>
    </source>
</evidence>
<keyword evidence="7" id="KW-1185">Reference proteome</keyword>
<sequence length="101" mass="11204">MRVSSFVPSEEIFQSNKDTKTDKKVNSGLEAFSSTLEKSLQGINDQQITADKMGTAFAKGEDVQISDVMLAGEEAKISLQFAVQVRNKLLDAYKEINQMQL</sequence>
<evidence type="ECO:0000256" key="4">
    <source>
        <dbReference type="HAMAP-Rule" id="MF_00724"/>
    </source>
</evidence>
<accession>A0ABR8PNU6</accession>
<dbReference type="EMBL" id="JACSRA010000001">
    <property type="protein sequence ID" value="MBD7909846.1"/>
    <property type="molecule type" value="Genomic_DNA"/>
</dbReference>
<organism evidence="6 7">
    <name type="scientific">Clostridium cibarium</name>
    <dbReference type="NCBI Taxonomy" id="2762247"/>
    <lineage>
        <taxon>Bacteria</taxon>
        <taxon>Bacillati</taxon>
        <taxon>Bacillota</taxon>
        <taxon>Clostridia</taxon>
        <taxon>Eubacteriales</taxon>
        <taxon>Clostridiaceae</taxon>
        <taxon>Clostridium</taxon>
    </lineage>
</organism>
<protein>
    <recommendedName>
        <fullName evidence="4 5">Flagellar hook-basal body complex protein FliE</fullName>
    </recommendedName>
</protein>
<keyword evidence="6" id="KW-0282">Flagellum</keyword>
<keyword evidence="6" id="KW-0969">Cilium</keyword>
<dbReference type="RefSeq" id="WP_143314739.1">
    <property type="nucleotide sequence ID" value="NZ_JACSRA010000001.1"/>
</dbReference>
<keyword evidence="3 4" id="KW-0975">Bacterial flagellum</keyword>
<keyword evidence="6" id="KW-0966">Cell projection</keyword>
<evidence type="ECO:0000256" key="2">
    <source>
        <dbReference type="ARBA" id="ARBA00009272"/>
    </source>
</evidence>
<dbReference type="PANTHER" id="PTHR34653">
    <property type="match status" value="1"/>
</dbReference>
<gene>
    <name evidence="4 6" type="primary">fliE</name>
    <name evidence="6" type="ORF">H9661_00630</name>
</gene>
<dbReference type="PRINTS" id="PR01006">
    <property type="entry name" value="FLGHOOKFLIE"/>
</dbReference>
<comment type="similarity">
    <text evidence="2 4">Belongs to the FliE family.</text>
</comment>
<name>A0ABR8PNU6_9CLOT</name>
<dbReference type="Proteomes" id="UP000627781">
    <property type="component" value="Unassembled WGS sequence"/>
</dbReference>
<dbReference type="NCBIfam" id="TIGR00205">
    <property type="entry name" value="fliE"/>
    <property type="match status" value="1"/>
</dbReference>
<proteinExistence type="inferred from homology"/>
<comment type="caution">
    <text evidence="6">The sequence shown here is derived from an EMBL/GenBank/DDBJ whole genome shotgun (WGS) entry which is preliminary data.</text>
</comment>
<evidence type="ECO:0000313" key="6">
    <source>
        <dbReference type="EMBL" id="MBD7909846.1"/>
    </source>
</evidence>
<evidence type="ECO:0000256" key="1">
    <source>
        <dbReference type="ARBA" id="ARBA00004117"/>
    </source>
</evidence>